<feature type="domain" description="Cytidyltransferase-like" evidence="3">
    <location>
        <begin position="10"/>
        <end position="64"/>
    </location>
</feature>
<protein>
    <submittedName>
        <fullName evidence="4">Nicotinamide-nucleotide adenylyltransferase</fullName>
    </submittedName>
</protein>
<dbReference type="PANTHER" id="PTHR21342:SF0">
    <property type="entry name" value="BIFUNCTIONAL NMN ADENYLYLTRANSFERASE_NUDIX HYDROLASE"/>
    <property type="match status" value="1"/>
</dbReference>
<comment type="caution">
    <text evidence="4">The sequence shown here is derived from an EMBL/GenBank/DDBJ whole genome shotgun (WGS) entry which is preliminary data.</text>
</comment>
<evidence type="ECO:0000259" key="3">
    <source>
        <dbReference type="Pfam" id="PF01467"/>
    </source>
</evidence>
<evidence type="ECO:0000313" key="4">
    <source>
        <dbReference type="EMBL" id="ESK40436.1"/>
    </source>
</evidence>
<evidence type="ECO:0000313" key="5">
    <source>
        <dbReference type="Proteomes" id="UP000023785"/>
    </source>
</evidence>
<dbReference type="Pfam" id="PF01467">
    <property type="entry name" value="CTP_transf_like"/>
    <property type="match status" value="1"/>
</dbReference>
<dbReference type="NCBIfam" id="NF010365">
    <property type="entry name" value="PRK13793.1"/>
    <property type="match status" value="1"/>
</dbReference>
<dbReference type="InterPro" id="IPR004821">
    <property type="entry name" value="Cyt_trans-like"/>
</dbReference>
<dbReference type="PANTHER" id="PTHR21342">
    <property type="entry name" value="PHOSPHOPANTETHEINE ADENYLYLTRANSFERASE"/>
    <property type="match status" value="1"/>
</dbReference>
<keyword evidence="5" id="KW-1185">Reference proteome</keyword>
<sequence>MLMLSLDYVVFIGRFQPFHLAHMKTIEMALEKSRYVIIALGSAQEERSVKNPFLAKEREEMILSNFNQVQQKRIIFIHIIDVYNDEKWVNQVKSKVSEKTGSAQHVGLIGHFKDNSSYYLALFPEWELIELESLENALSATPMREDFYKGQIQEKYFPQGTINFLNDFKKKEDYERLRTQFFKDKA</sequence>
<accession>V2TQV4</accession>
<name>V2TQV4_9GAMM</name>
<evidence type="ECO:0000256" key="1">
    <source>
        <dbReference type="ARBA" id="ARBA00022679"/>
    </source>
</evidence>
<dbReference type="STRING" id="1392540.P256_00888"/>
<dbReference type="Proteomes" id="UP000023785">
    <property type="component" value="Unassembled WGS sequence"/>
</dbReference>
<dbReference type="InterPro" id="IPR014729">
    <property type="entry name" value="Rossmann-like_a/b/a_fold"/>
</dbReference>
<reference evidence="4 5" key="1">
    <citation type="submission" date="2013-10" db="EMBL/GenBank/DDBJ databases">
        <title>The Genome Sequence of Acinetobacter nectaris CIP 110549.</title>
        <authorList>
            <consortium name="The Broad Institute Genomics Platform"/>
            <consortium name="The Broad Institute Genome Sequencing Center for Infectious Disease"/>
            <person name="Cerqueira G."/>
            <person name="Feldgarden M."/>
            <person name="Courvalin P."/>
            <person name="Grillot-Courvalin C."/>
            <person name="Clermont D."/>
            <person name="Rocha E."/>
            <person name="Yoon E.-J."/>
            <person name="Nemec A."/>
            <person name="Young S.K."/>
            <person name="Zeng Q."/>
            <person name="Gargeya S."/>
            <person name="Fitzgerald M."/>
            <person name="Abouelleil A."/>
            <person name="Alvarado L."/>
            <person name="Berlin A.M."/>
            <person name="Chapman S.B."/>
            <person name="Gainer-Dewar J."/>
            <person name="Goldberg J."/>
            <person name="Gnerre S."/>
            <person name="Griggs A."/>
            <person name="Gujja S."/>
            <person name="Hansen M."/>
            <person name="Howarth C."/>
            <person name="Imamovic A."/>
            <person name="Ireland A."/>
            <person name="Larimer J."/>
            <person name="McCowan C."/>
            <person name="Murphy C."/>
            <person name="Pearson M."/>
            <person name="Poon T.W."/>
            <person name="Priest M."/>
            <person name="Roberts A."/>
            <person name="Saif S."/>
            <person name="Shea T."/>
            <person name="Sykes S."/>
            <person name="Wortman J."/>
            <person name="Nusbaum C."/>
            <person name="Birren B."/>
        </authorList>
    </citation>
    <scope>NUCLEOTIDE SEQUENCE [LARGE SCALE GENOMIC DNA]</scope>
    <source>
        <strain evidence="4 5">CIP 110549</strain>
    </source>
</reference>
<proteinExistence type="predicted"/>
<dbReference type="HOGENOM" id="CLU_1302722_0_0_6"/>
<keyword evidence="1 4" id="KW-0808">Transferase</keyword>
<dbReference type="EMBL" id="AYER01000003">
    <property type="protein sequence ID" value="ESK40436.1"/>
    <property type="molecule type" value="Genomic_DNA"/>
</dbReference>
<dbReference type="AlphaFoldDB" id="V2TQV4"/>
<dbReference type="NCBIfam" id="TIGR00125">
    <property type="entry name" value="cyt_tran_rel"/>
    <property type="match status" value="1"/>
</dbReference>
<dbReference type="SUPFAM" id="SSF52374">
    <property type="entry name" value="Nucleotidylyl transferase"/>
    <property type="match status" value="1"/>
</dbReference>
<dbReference type="eggNOG" id="COG1056">
    <property type="taxonomic scope" value="Bacteria"/>
</dbReference>
<dbReference type="PATRIC" id="fig|1392540.3.peg.860"/>
<gene>
    <name evidence="4" type="ORF">P256_00888</name>
</gene>
<dbReference type="GO" id="GO:0016779">
    <property type="term" value="F:nucleotidyltransferase activity"/>
    <property type="evidence" value="ECO:0007669"/>
    <property type="project" value="UniProtKB-KW"/>
</dbReference>
<keyword evidence="2 4" id="KW-0548">Nucleotidyltransferase</keyword>
<dbReference type="Gene3D" id="3.40.50.620">
    <property type="entry name" value="HUPs"/>
    <property type="match status" value="1"/>
</dbReference>
<organism evidence="4 5">
    <name type="scientific">Acinetobacter nectaris CIP 110549</name>
    <dbReference type="NCBI Taxonomy" id="1392540"/>
    <lineage>
        <taxon>Bacteria</taxon>
        <taxon>Pseudomonadati</taxon>
        <taxon>Pseudomonadota</taxon>
        <taxon>Gammaproteobacteria</taxon>
        <taxon>Moraxellales</taxon>
        <taxon>Moraxellaceae</taxon>
        <taxon>Acinetobacter</taxon>
    </lineage>
</organism>
<evidence type="ECO:0000256" key="2">
    <source>
        <dbReference type="ARBA" id="ARBA00022695"/>
    </source>
</evidence>